<organism evidence="1 2">
    <name type="scientific">Trypanosoma brucei gambiense (strain MHOM/CI/86/DAL972)</name>
    <dbReference type="NCBI Taxonomy" id="679716"/>
    <lineage>
        <taxon>Eukaryota</taxon>
        <taxon>Discoba</taxon>
        <taxon>Euglenozoa</taxon>
        <taxon>Kinetoplastea</taxon>
        <taxon>Metakinetoplastina</taxon>
        <taxon>Trypanosomatida</taxon>
        <taxon>Trypanosomatidae</taxon>
        <taxon>Trypanosoma</taxon>
    </lineage>
</organism>
<dbReference type="KEGG" id="tbg:TbgDal_III750"/>
<name>C9ZJX2_TRYB9</name>
<protein>
    <submittedName>
        <fullName evidence="1">Uncharacterized protein</fullName>
    </submittedName>
</protein>
<sequence>MWWGLLGSMPARVQTPSEFDNALVGAQGVRGLVACDASPEKHKARPAFGVVGGKVTCPCRRSAPFTLARSVRSTLGGGGLCVGTGALLVLGCVPPCGMLPNLSRPSSNAMHFARYLRAIAPICQ</sequence>
<reference evidence="2" key="1">
    <citation type="journal article" date="2010" name="PLoS Negl. Trop. Dis.">
        <title>The genome sequence of Trypanosoma brucei gambiense, causative agent of chronic human african trypanosomiasis.</title>
        <authorList>
            <person name="Jackson A.P."/>
            <person name="Sanders M."/>
            <person name="Berry A."/>
            <person name="McQuillan J."/>
            <person name="Aslett M.A."/>
            <person name="Quail M.A."/>
            <person name="Chukualim B."/>
            <person name="Capewell P."/>
            <person name="MacLeod A."/>
            <person name="Melville S.E."/>
            <person name="Gibson W."/>
            <person name="Barry J.D."/>
            <person name="Berriman M."/>
            <person name="Hertz-Fowler C."/>
        </authorList>
    </citation>
    <scope>NUCLEOTIDE SEQUENCE [LARGE SCALE GENOMIC DNA]</scope>
    <source>
        <strain evidence="2">MHOM/CI/86/DAL972</strain>
    </source>
</reference>
<dbReference type="GeneID" id="23859469"/>
<gene>
    <name evidence="1" type="ORF">TbgDal_III750</name>
</gene>
<dbReference type="Proteomes" id="UP000002316">
    <property type="component" value="Chromosome 3"/>
</dbReference>
<proteinExistence type="predicted"/>
<dbReference type="EMBL" id="FN554966">
    <property type="protein sequence ID" value="CBH09736.1"/>
    <property type="molecule type" value="Genomic_DNA"/>
</dbReference>
<dbReference type="RefSeq" id="XP_011772029.1">
    <property type="nucleotide sequence ID" value="XM_011773727.1"/>
</dbReference>
<accession>C9ZJX2</accession>
<dbReference type="AlphaFoldDB" id="C9ZJX2"/>
<evidence type="ECO:0000313" key="2">
    <source>
        <dbReference type="Proteomes" id="UP000002316"/>
    </source>
</evidence>
<evidence type="ECO:0000313" key="1">
    <source>
        <dbReference type="EMBL" id="CBH09736.1"/>
    </source>
</evidence>